<keyword evidence="1" id="KW-0732">Signal</keyword>
<organism evidence="2 3">
    <name type="scientific">Tuber borchii</name>
    <name type="common">White truffle</name>
    <dbReference type="NCBI Taxonomy" id="42251"/>
    <lineage>
        <taxon>Eukaryota</taxon>
        <taxon>Fungi</taxon>
        <taxon>Dikarya</taxon>
        <taxon>Ascomycota</taxon>
        <taxon>Pezizomycotina</taxon>
        <taxon>Pezizomycetes</taxon>
        <taxon>Pezizales</taxon>
        <taxon>Tuberaceae</taxon>
        <taxon>Tuber</taxon>
    </lineage>
</organism>
<sequence length="337" mass="37705">MVNLLFLLLVLLFSLATHLEAPTVDAWIAGDVDQKLKEWWESIPDRTDRNFVSELGKAFGDFEYNLACRVDTEDQCVNPSCNVFLGAKAPKWTYFVQVAISNLNRFMRLLHSDLEKFFKKLLVAWFVNSEIRTHTKTFILCSNSIDPESVGSPSEAKYITCNGTRVCNLYRLDSKGELRDLIAVETLKQPEYNITARDMVHSSVEAYLAKGLNCTAEEMTSRLQISATLPPDQQWFSQGAAGEGAFTIPVYDVGKNTEWMGSGMTCFCEVGCEDTKSFMESAKMGSFDPVKNECEKIFPVSKTLDYGISNAPSLSKASWRTLAGVFFATVVANFLLD</sequence>
<protein>
    <submittedName>
        <fullName evidence="2">Uncharacterized protein</fullName>
    </submittedName>
</protein>
<gene>
    <name evidence="2" type="ORF">B9Z19DRAFT_1121833</name>
</gene>
<feature type="chain" id="PRO_5015563049" evidence="1">
    <location>
        <begin position="17"/>
        <end position="337"/>
    </location>
</feature>
<comment type="caution">
    <text evidence="2">The sequence shown here is derived from an EMBL/GenBank/DDBJ whole genome shotgun (WGS) entry which is preliminary data.</text>
</comment>
<evidence type="ECO:0000313" key="2">
    <source>
        <dbReference type="EMBL" id="PUU81692.1"/>
    </source>
</evidence>
<reference evidence="2 3" key="1">
    <citation type="submission" date="2017-04" db="EMBL/GenBank/DDBJ databases">
        <title>Draft genome sequence of Tuber borchii Vittad., a whitish edible truffle.</title>
        <authorList>
            <consortium name="DOE Joint Genome Institute"/>
            <person name="Murat C."/>
            <person name="Kuo A."/>
            <person name="Barry K.W."/>
            <person name="Clum A."/>
            <person name="Dockter R.B."/>
            <person name="Fauchery L."/>
            <person name="Iotti M."/>
            <person name="Kohler A."/>
            <person name="Labutti K."/>
            <person name="Lindquist E.A."/>
            <person name="Lipzen A."/>
            <person name="Ohm R.A."/>
            <person name="Wang M."/>
            <person name="Grigoriev I.V."/>
            <person name="Zambonelli A."/>
            <person name="Martin F.M."/>
        </authorList>
    </citation>
    <scope>NUCLEOTIDE SEQUENCE [LARGE SCALE GENOMIC DNA]</scope>
    <source>
        <strain evidence="2 3">Tbo3840</strain>
    </source>
</reference>
<evidence type="ECO:0000313" key="3">
    <source>
        <dbReference type="Proteomes" id="UP000244722"/>
    </source>
</evidence>
<evidence type="ECO:0000256" key="1">
    <source>
        <dbReference type="SAM" id="SignalP"/>
    </source>
</evidence>
<accession>A0A2T7A1S2</accession>
<feature type="signal peptide" evidence="1">
    <location>
        <begin position="1"/>
        <end position="16"/>
    </location>
</feature>
<dbReference type="STRING" id="42251.A0A2T7A1S2"/>
<proteinExistence type="predicted"/>
<dbReference type="AlphaFoldDB" id="A0A2T7A1S2"/>
<dbReference type="OrthoDB" id="5383967at2759"/>
<dbReference type="Proteomes" id="UP000244722">
    <property type="component" value="Unassembled WGS sequence"/>
</dbReference>
<name>A0A2T7A1S2_TUBBO</name>
<keyword evidence="3" id="KW-1185">Reference proteome</keyword>
<dbReference type="EMBL" id="NESQ01000041">
    <property type="protein sequence ID" value="PUU81692.1"/>
    <property type="molecule type" value="Genomic_DNA"/>
</dbReference>